<keyword evidence="2" id="KW-0813">Transport</keyword>
<feature type="domain" description="PTS EIIA type-4" evidence="8">
    <location>
        <begin position="1"/>
        <end position="125"/>
    </location>
</feature>
<dbReference type="InterPro" id="IPR004701">
    <property type="entry name" value="PTS_EIIA_man-typ"/>
</dbReference>
<dbReference type="InterPro" id="IPR051471">
    <property type="entry name" value="Bacterial_PTS_sugar_comp"/>
</dbReference>
<comment type="caution">
    <text evidence="9">The sequence shown here is derived from an EMBL/GenBank/DDBJ whole genome shotgun (WGS) entry which is preliminary data.</text>
</comment>
<dbReference type="eggNOG" id="COG2893">
    <property type="taxonomic scope" value="Bacteria"/>
</dbReference>
<dbReference type="GO" id="GO:0009401">
    <property type="term" value="P:phosphoenolpyruvate-dependent sugar phosphotransferase system"/>
    <property type="evidence" value="ECO:0007669"/>
    <property type="project" value="UniProtKB-KW"/>
</dbReference>
<protein>
    <recommendedName>
        <fullName evidence="8">PTS EIIA type-4 domain-containing protein</fullName>
    </recommendedName>
</protein>
<evidence type="ECO:0000313" key="10">
    <source>
        <dbReference type="Proteomes" id="UP000030351"/>
    </source>
</evidence>
<comment type="subcellular location">
    <subcellularLocation>
        <location evidence="1">Cytoplasm</location>
    </subcellularLocation>
</comment>
<dbReference type="InterPro" id="IPR036662">
    <property type="entry name" value="PTS_EIIA_man-typ_sf"/>
</dbReference>
<evidence type="ECO:0000256" key="3">
    <source>
        <dbReference type="ARBA" id="ARBA00022490"/>
    </source>
</evidence>
<dbReference type="RefSeq" id="WP_034887753.1">
    <property type="nucleotide sequence ID" value="NZ_JRUQ01000006.1"/>
</dbReference>
<dbReference type="Pfam" id="PF03610">
    <property type="entry name" value="EIIA-man"/>
    <property type="match status" value="1"/>
</dbReference>
<evidence type="ECO:0000256" key="7">
    <source>
        <dbReference type="ARBA" id="ARBA00022777"/>
    </source>
</evidence>
<dbReference type="AlphaFoldDB" id="A0A0A4ADH5"/>
<dbReference type="OrthoDB" id="3183705at2"/>
<organism evidence="9 10">
    <name type="scientific">Erwinia typographi</name>
    <dbReference type="NCBI Taxonomy" id="371042"/>
    <lineage>
        <taxon>Bacteria</taxon>
        <taxon>Pseudomonadati</taxon>
        <taxon>Pseudomonadota</taxon>
        <taxon>Gammaproteobacteria</taxon>
        <taxon>Enterobacterales</taxon>
        <taxon>Erwiniaceae</taxon>
        <taxon>Erwinia</taxon>
    </lineage>
</organism>
<evidence type="ECO:0000256" key="2">
    <source>
        <dbReference type="ARBA" id="ARBA00022448"/>
    </source>
</evidence>
<dbReference type="GO" id="GO:0005737">
    <property type="term" value="C:cytoplasm"/>
    <property type="evidence" value="ECO:0007669"/>
    <property type="project" value="UniProtKB-SubCell"/>
</dbReference>
<sequence>MTTLIFAAHGMSAPGMKDSVEMVLGPQERFHTVMLSQDEGIEHFRNTMTALVKKSKAEEGGDILILTDMPAGTPFNVSVQLSLEIPGIAVLSGTNLPMVLAALESDGEPLEDITRQVIETGKDAIRPFIEAVTAEEDF</sequence>
<dbReference type="SUPFAM" id="SSF53062">
    <property type="entry name" value="PTS system fructose IIA component-like"/>
    <property type="match status" value="1"/>
</dbReference>
<dbReference type="GO" id="GO:0016301">
    <property type="term" value="F:kinase activity"/>
    <property type="evidence" value="ECO:0007669"/>
    <property type="project" value="UniProtKB-KW"/>
</dbReference>
<evidence type="ECO:0000313" key="9">
    <source>
        <dbReference type="EMBL" id="KGT95888.1"/>
    </source>
</evidence>
<evidence type="ECO:0000256" key="4">
    <source>
        <dbReference type="ARBA" id="ARBA00022597"/>
    </source>
</evidence>
<evidence type="ECO:0000256" key="6">
    <source>
        <dbReference type="ARBA" id="ARBA00022683"/>
    </source>
</evidence>
<dbReference type="CDD" id="cd00006">
    <property type="entry name" value="PTS_IIA_man"/>
    <property type="match status" value="1"/>
</dbReference>
<keyword evidence="6" id="KW-0598">Phosphotransferase system</keyword>
<dbReference type="Proteomes" id="UP000030351">
    <property type="component" value="Unassembled WGS sequence"/>
</dbReference>
<name>A0A0A4ADH5_9GAMM</name>
<gene>
    <name evidence="9" type="ORF">NG99_01775</name>
</gene>
<accession>A0A0A4ADH5</accession>
<dbReference type="PANTHER" id="PTHR33799">
    <property type="entry name" value="PTS PERMEASE-RELATED-RELATED"/>
    <property type="match status" value="1"/>
</dbReference>
<evidence type="ECO:0000256" key="1">
    <source>
        <dbReference type="ARBA" id="ARBA00004496"/>
    </source>
</evidence>
<proteinExistence type="predicted"/>
<dbReference type="InterPro" id="IPR033887">
    <property type="entry name" value="PTS_IIA_man"/>
</dbReference>
<keyword evidence="5" id="KW-0808">Transferase</keyword>
<dbReference type="PANTHER" id="PTHR33799:SF1">
    <property type="entry name" value="PTS SYSTEM MANNOSE-SPECIFIC EIIAB COMPONENT-RELATED"/>
    <property type="match status" value="1"/>
</dbReference>
<evidence type="ECO:0000256" key="5">
    <source>
        <dbReference type="ARBA" id="ARBA00022679"/>
    </source>
</evidence>
<evidence type="ECO:0000259" key="8">
    <source>
        <dbReference type="PROSITE" id="PS51096"/>
    </source>
</evidence>
<keyword evidence="3" id="KW-0963">Cytoplasm</keyword>
<dbReference type="PROSITE" id="PS51096">
    <property type="entry name" value="PTS_EIIA_TYPE_4"/>
    <property type="match status" value="1"/>
</dbReference>
<reference evidence="9 10" key="1">
    <citation type="submission" date="2014-10" db="EMBL/GenBank/DDBJ databases">
        <title>Genome sequence of Erwinia typographi M043b.</title>
        <authorList>
            <person name="Chan K.-G."/>
            <person name="Tan W.-S."/>
        </authorList>
    </citation>
    <scope>NUCLEOTIDE SEQUENCE [LARGE SCALE GENOMIC DNA]</scope>
    <source>
        <strain evidence="9 10">M043b</strain>
    </source>
</reference>
<dbReference type="Gene3D" id="3.40.50.510">
    <property type="entry name" value="Phosphotransferase system, mannose-type IIA component"/>
    <property type="match status" value="1"/>
</dbReference>
<dbReference type="STRING" id="371042.NG99_01775"/>
<keyword evidence="7" id="KW-0418">Kinase</keyword>
<dbReference type="EMBL" id="JRUQ01000006">
    <property type="protein sequence ID" value="KGT95888.1"/>
    <property type="molecule type" value="Genomic_DNA"/>
</dbReference>
<keyword evidence="4" id="KW-0762">Sugar transport</keyword>
<dbReference type="GO" id="GO:0016020">
    <property type="term" value="C:membrane"/>
    <property type="evidence" value="ECO:0007669"/>
    <property type="project" value="InterPro"/>
</dbReference>
<keyword evidence="10" id="KW-1185">Reference proteome</keyword>